<evidence type="ECO:0000256" key="2">
    <source>
        <dbReference type="ARBA" id="ARBA00022723"/>
    </source>
</evidence>
<dbReference type="GO" id="GO:0004527">
    <property type="term" value="F:exonuclease activity"/>
    <property type="evidence" value="ECO:0007669"/>
    <property type="project" value="UniProtKB-KW"/>
</dbReference>
<gene>
    <name evidence="9" type="ORF">GCK72_001921</name>
</gene>
<dbReference type="Gene3D" id="2.10.110.10">
    <property type="entry name" value="Cysteine Rich Protein"/>
    <property type="match status" value="2"/>
</dbReference>
<dbReference type="CDD" id="cd08368">
    <property type="entry name" value="LIM"/>
    <property type="match status" value="2"/>
</dbReference>
<evidence type="ECO:0000259" key="8">
    <source>
        <dbReference type="PROSITE" id="PS50023"/>
    </source>
</evidence>
<keyword evidence="1" id="KW-0540">Nuclease</keyword>
<dbReference type="InterPro" id="IPR012337">
    <property type="entry name" value="RNaseH-like_sf"/>
</dbReference>
<dbReference type="PROSITE" id="PS50023">
    <property type="entry name" value="LIM_DOMAIN_2"/>
    <property type="match status" value="1"/>
</dbReference>
<dbReference type="InterPro" id="IPR001781">
    <property type="entry name" value="Znf_LIM"/>
</dbReference>
<protein>
    <recommendedName>
        <fullName evidence="8">LIM zinc-binding domain-containing protein</fullName>
    </recommendedName>
</protein>
<dbReference type="Gene3D" id="3.30.420.10">
    <property type="entry name" value="Ribonuclease H-like superfamily/Ribonuclease H"/>
    <property type="match status" value="1"/>
</dbReference>
<dbReference type="SUPFAM" id="SSF53098">
    <property type="entry name" value="Ribonuclease H-like"/>
    <property type="match status" value="1"/>
</dbReference>
<keyword evidence="3" id="KW-0378">Hydrolase</keyword>
<dbReference type="Proteomes" id="UP000483820">
    <property type="component" value="Chromosome I"/>
</dbReference>
<keyword evidence="2 7" id="KW-0479">Metal-binding</keyword>
<dbReference type="GO" id="GO:0003676">
    <property type="term" value="F:nucleic acid binding"/>
    <property type="evidence" value="ECO:0007669"/>
    <property type="project" value="InterPro"/>
</dbReference>
<dbReference type="InterPro" id="IPR036397">
    <property type="entry name" value="RNaseH_sf"/>
</dbReference>
<dbReference type="SUPFAM" id="SSF57716">
    <property type="entry name" value="Glucocorticoid receptor-like (DNA-binding domain)"/>
    <property type="match status" value="1"/>
</dbReference>
<dbReference type="Pfam" id="PF00412">
    <property type="entry name" value="LIM"/>
    <property type="match status" value="2"/>
</dbReference>
<keyword evidence="5" id="KW-0269">Exonuclease</keyword>
<evidence type="ECO:0000313" key="10">
    <source>
        <dbReference type="Proteomes" id="UP000483820"/>
    </source>
</evidence>
<reference evidence="9 10" key="1">
    <citation type="submission" date="2019-12" db="EMBL/GenBank/DDBJ databases">
        <title>Chromosome-level assembly of the Caenorhabditis remanei genome.</title>
        <authorList>
            <person name="Teterina A.A."/>
            <person name="Willis J.H."/>
            <person name="Phillips P.C."/>
        </authorList>
    </citation>
    <scope>NUCLEOTIDE SEQUENCE [LARGE SCALE GENOMIC DNA]</scope>
    <source>
        <strain evidence="9 10">PX506</strain>
        <tissue evidence="9">Whole organism</tissue>
    </source>
</reference>
<dbReference type="PANTHER" id="PTHR12801:SF153">
    <property type="entry name" value="EXONUCLEASE DOMAIN-CONTAINING PROTEIN"/>
    <property type="match status" value="1"/>
</dbReference>
<proteinExistence type="predicted"/>
<dbReference type="InterPro" id="IPR013520">
    <property type="entry name" value="Ribonucl_H"/>
</dbReference>
<dbReference type="GO" id="GO:0046872">
    <property type="term" value="F:metal ion binding"/>
    <property type="evidence" value="ECO:0007669"/>
    <property type="project" value="UniProtKB-KW"/>
</dbReference>
<dbReference type="CDD" id="cd06145">
    <property type="entry name" value="REX1_like"/>
    <property type="match status" value="1"/>
</dbReference>
<sequence>MNECGRCSVKIGEEPALLANGKVWHVTHLLCDLCECRINDGERCVPQNGIILCSECHIKTTRPICKGCGEFIKNTLCEALNSTWHPTCFQCSVCQKPLEVFFHQLPNKMCVHSDCYWDLQLRMSLNHSLLVCSLPLKMMYFNPAVQDYSNILQTGMVAGISAHNACQEAVYLLQNKAYIENFILQKTQLFEHGFPMDMGSQVYIQPSPFQRGEMFYSENDSSRFCTRCRSTFHVELSGLQRTSSTPICKDSDGIFYNFHIHTQESIESLKSFKKAPRANQFNWHMSGKMFALDVESVYTSHGQEVGRVTVVDHLGETVIDAILHPRYQVYDCVTKYSGLTPELFLYATETLEPCRRLNGDLKALRIIHSNVIDTSILYDNNGKRPSLQQLTSTHLNYQIQNGIGGHCSKEDAVASLQLVYFGAMNPHQLSPYFRNSYSFFKIAYKLHYKINFFVIPDKMPPKKTPKPGLLQFFAKQQQEKYQANQKIHNDDDSIDESCQILYENKTELLANGFDGIHGNGIFYPIDEPIRSFEMNLIKCTVTSNCCIAVPASAPSSSGRICAMTVFNFLKWFPRCRVLLVTSSESWSLALSQMGLESQSTKLSTVTQFKNLKTEAERIMICATPQCALKVVESPEAKEFLEEIRLVIMELKPSECCAKYKPIINALTVKDTFFRCVVLTTSISNSSRRTSSITKRQIMITNLHLSDWVEQSESDFLFRNSNIPAGVEVKTWKSEENSANLRKIIESFERFCENQIDELARKSIIPSKSIKKSIWTCWKSMKQSRNTSDIDELEVAEFLITTYKLLIIDGIVAARNFVKAVNSDNPKIQDYAKKILDSSIFGGFSEFPSKFQHLSDSIEAFLKMNNHVLGVILCRDSDQAIEIQNYLNLQLTTRCTVRKSPKIVILPVKLRDFIGHSDGLPLSEVTFVASVSRESVFNFRRFAGAYLLIVNEQFEKLRKEDGRLILDDGKYGQKDVKNGLKLGAVERYDFKFEPSRLRINVTNLPAQFFYPREIGNSLNETAGISQLGKTHIEMSSKEHAELYKRLQNPDFSSFHRRKRPFWVFVSSLSFVVSNRNPYILKKDMVNPDEKNPIEVDEMDYEQVCWNQDLQYLGDIKWSRLSERLTKYIKNGPVEWGMNDKRRFEYVNEITSSERLLHLDRLLRNLENNFKELSTTTDPSNPF</sequence>
<dbReference type="InterPro" id="IPR047021">
    <property type="entry name" value="REXO1/3/4-like"/>
</dbReference>
<dbReference type="GO" id="GO:0005634">
    <property type="term" value="C:nucleus"/>
    <property type="evidence" value="ECO:0007669"/>
    <property type="project" value="TreeGrafter"/>
</dbReference>
<evidence type="ECO:0000256" key="4">
    <source>
        <dbReference type="ARBA" id="ARBA00022833"/>
    </source>
</evidence>
<evidence type="ECO:0000256" key="6">
    <source>
        <dbReference type="ARBA" id="ARBA00023038"/>
    </source>
</evidence>
<comment type="caution">
    <text evidence="9">The sequence shown here is derived from an EMBL/GenBank/DDBJ whole genome shotgun (WGS) entry which is preliminary data.</text>
</comment>
<accession>A0A6A5HV25</accession>
<evidence type="ECO:0000256" key="5">
    <source>
        <dbReference type="ARBA" id="ARBA00022839"/>
    </source>
</evidence>
<dbReference type="AlphaFoldDB" id="A0A6A5HV25"/>
<dbReference type="InterPro" id="IPR034922">
    <property type="entry name" value="REX1-like_exo"/>
</dbReference>
<evidence type="ECO:0000256" key="7">
    <source>
        <dbReference type="PROSITE-ProRule" id="PRU00125"/>
    </source>
</evidence>
<evidence type="ECO:0000313" key="9">
    <source>
        <dbReference type="EMBL" id="KAF1770103.1"/>
    </source>
</evidence>
<keyword evidence="6 7" id="KW-0440">LIM domain</keyword>
<evidence type="ECO:0000256" key="1">
    <source>
        <dbReference type="ARBA" id="ARBA00022722"/>
    </source>
</evidence>
<organism evidence="9 10">
    <name type="scientific">Caenorhabditis remanei</name>
    <name type="common">Caenorhabditis vulgaris</name>
    <dbReference type="NCBI Taxonomy" id="31234"/>
    <lineage>
        <taxon>Eukaryota</taxon>
        <taxon>Metazoa</taxon>
        <taxon>Ecdysozoa</taxon>
        <taxon>Nematoda</taxon>
        <taxon>Chromadorea</taxon>
        <taxon>Rhabditida</taxon>
        <taxon>Rhabditina</taxon>
        <taxon>Rhabditomorpha</taxon>
        <taxon>Rhabditoidea</taxon>
        <taxon>Rhabditidae</taxon>
        <taxon>Peloderinae</taxon>
        <taxon>Caenorhabditis</taxon>
    </lineage>
</organism>
<dbReference type="KEGG" id="crq:GCK72_001921"/>
<keyword evidence="4 7" id="KW-0862">Zinc</keyword>
<dbReference type="PROSITE" id="PS00478">
    <property type="entry name" value="LIM_DOMAIN_1"/>
    <property type="match status" value="2"/>
</dbReference>
<dbReference type="EMBL" id="WUAV01000001">
    <property type="protein sequence ID" value="KAF1770103.1"/>
    <property type="molecule type" value="Genomic_DNA"/>
</dbReference>
<dbReference type="SMART" id="SM00132">
    <property type="entry name" value="LIM"/>
    <property type="match status" value="2"/>
</dbReference>
<evidence type="ECO:0000256" key="3">
    <source>
        <dbReference type="ARBA" id="ARBA00022801"/>
    </source>
</evidence>
<dbReference type="CTD" id="9817779"/>
<feature type="domain" description="LIM zinc-binding" evidence="8">
    <location>
        <begin position="2"/>
        <end position="63"/>
    </location>
</feature>
<name>A0A6A5HV25_CAERE</name>
<dbReference type="SMART" id="SM00479">
    <property type="entry name" value="EXOIII"/>
    <property type="match status" value="1"/>
</dbReference>
<dbReference type="RefSeq" id="XP_053591828.1">
    <property type="nucleotide sequence ID" value="XM_053723183.1"/>
</dbReference>
<dbReference type="GeneID" id="9817779"/>
<dbReference type="PANTHER" id="PTHR12801">
    <property type="entry name" value="RNA EXONUCLEASE REXO1 / RECO3 FAMILY MEMBER-RELATED"/>
    <property type="match status" value="1"/>
</dbReference>